<dbReference type="Proteomes" id="UP000275078">
    <property type="component" value="Unassembled WGS sequence"/>
</dbReference>
<reference evidence="3 4" key="1">
    <citation type="journal article" date="2018" name="Nat. Ecol. Evol.">
        <title>Pezizomycetes genomes reveal the molecular basis of ectomycorrhizal truffle lifestyle.</title>
        <authorList>
            <person name="Murat C."/>
            <person name="Payen T."/>
            <person name="Noel B."/>
            <person name="Kuo A."/>
            <person name="Morin E."/>
            <person name="Chen J."/>
            <person name="Kohler A."/>
            <person name="Krizsan K."/>
            <person name="Balestrini R."/>
            <person name="Da Silva C."/>
            <person name="Montanini B."/>
            <person name="Hainaut M."/>
            <person name="Levati E."/>
            <person name="Barry K.W."/>
            <person name="Belfiori B."/>
            <person name="Cichocki N."/>
            <person name="Clum A."/>
            <person name="Dockter R.B."/>
            <person name="Fauchery L."/>
            <person name="Guy J."/>
            <person name="Iotti M."/>
            <person name="Le Tacon F."/>
            <person name="Lindquist E.A."/>
            <person name="Lipzen A."/>
            <person name="Malagnac F."/>
            <person name="Mello A."/>
            <person name="Molinier V."/>
            <person name="Miyauchi S."/>
            <person name="Poulain J."/>
            <person name="Riccioni C."/>
            <person name="Rubini A."/>
            <person name="Sitrit Y."/>
            <person name="Splivallo R."/>
            <person name="Traeger S."/>
            <person name="Wang M."/>
            <person name="Zifcakova L."/>
            <person name="Wipf D."/>
            <person name="Zambonelli A."/>
            <person name="Paolocci F."/>
            <person name="Nowrousian M."/>
            <person name="Ottonello S."/>
            <person name="Baldrian P."/>
            <person name="Spatafora J.W."/>
            <person name="Henrissat B."/>
            <person name="Nagy L.G."/>
            <person name="Aury J.M."/>
            <person name="Wincker P."/>
            <person name="Grigoriev I.V."/>
            <person name="Bonfante P."/>
            <person name="Martin F.M."/>
        </authorList>
    </citation>
    <scope>NUCLEOTIDE SEQUENCE [LARGE SCALE GENOMIC DNA]</scope>
    <source>
        <strain evidence="3 4">RN42</strain>
    </source>
</reference>
<sequence>MKLHFTTLVMRFFMNLTPVISLFAVALQVARASSASIPAPGVNAALMPPHSTYALLDDAPRPRRKADDDQVNWETSEPDYDSEAEHWASPMNANSPAPHKDSIDGASFLWYWYWKQESTCGGPWRVLTSFDRRPYMFRVPSREDDLCMALDKEVAFKEYREIIDSEGERGLPESYRSWRDKVNAWIPQPDLDEIAEMFGYGDDLN</sequence>
<evidence type="ECO:0000313" key="4">
    <source>
        <dbReference type="Proteomes" id="UP000275078"/>
    </source>
</evidence>
<evidence type="ECO:0000256" key="1">
    <source>
        <dbReference type="SAM" id="MobiDB-lite"/>
    </source>
</evidence>
<proteinExistence type="predicted"/>
<feature type="signal peptide" evidence="2">
    <location>
        <begin position="1"/>
        <end position="32"/>
    </location>
</feature>
<dbReference type="EMBL" id="ML119677">
    <property type="protein sequence ID" value="RPA81697.1"/>
    <property type="molecule type" value="Genomic_DNA"/>
</dbReference>
<accession>A0A3N4I895</accession>
<organism evidence="3 4">
    <name type="scientific">Ascobolus immersus RN42</name>
    <dbReference type="NCBI Taxonomy" id="1160509"/>
    <lineage>
        <taxon>Eukaryota</taxon>
        <taxon>Fungi</taxon>
        <taxon>Dikarya</taxon>
        <taxon>Ascomycota</taxon>
        <taxon>Pezizomycotina</taxon>
        <taxon>Pezizomycetes</taxon>
        <taxon>Pezizales</taxon>
        <taxon>Ascobolaceae</taxon>
        <taxon>Ascobolus</taxon>
    </lineage>
</organism>
<name>A0A3N4I895_ASCIM</name>
<evidence type="ECO:0008006" key="5">
    <source>
        <dbReference type="Google" id="ProtNLM"/>
    </source>
</evidence>
<dbReference type="AlphaFoldDB" id="A0A3N4I895"/>
<protein>
    <recommendedName>
        <fullName evidence="5">WW domain-containing protein</fullName>
    </recommendedName>
</protein>
<gene>
    <name evidence="3" type="ORF">BJ508DRAFT_326157</name>
</gene>
<keyword evidence="2" id="KW-0732">Signal</keyword>
<feature type="compositionally biased region" description="Basic and acidic residues" evidence="1">
    <location>
        <begin position="58"/>
        <end position="68"/>
    </location>
</feature>
<evidence type="ECO:0000256" key="2">
    <source>
        <dbReference type="SAM" id="SignalP"/>
    </source>
</evidence>
<keyword evidence="4" id="KW-1185">Reference proteome</keyword>
<feature type="region of interest" description="Disordered" evidence="1">
    <location>
        <begin position="57"/>
        <end position="98"/>
    </location>
</feature>
<feature type="chain" id="PRO_5018183663" description="WW domain-containing protein" evidence="2">
    <location>
        <begin position="33"/>
        <end position="205"/>
    </location>
</feature>
<evidence type="ECO:0000313" key="3">
    <source>
        <dbReference type="EMBL" id="RPA81697.1"/>
    </source>
</evidence>